<accession>A0A5D2FTN1</accession>
<protein>
    <submittedName>
        <fullName evidence="1">Uncharacterized protein</fullName>
    </submittedName>
</protein>
<dbReference type="AlphaFoldDB" id="A0A5D2FTN1"/>
<evidence type="ECO:0000313" key="2">
    <source>
        <dbReference type="Proteomes" id="UP000323506"/>
    </source>
</evidence>
<dbReference type="EMBL" id="CM017694">
    <property type="protein sequence ID" value="TYH09377.1"/>
    <property type="molecule type" value="Genomic_DNA"/>
</dbReference>
<name>A0A5D2FTN1_GOSDA</name>
<dbReference type="Proteomes" id="UP000323506">
    <property type="component" value="Chromosome A07"/>
</dbReference>
<reference evidence="1 2" key="1">
    <citation type="submission" date="2019-06" db="EMBL/GenBank/DDBJ databases">
        <title>WGS assembly of Gossypium darwinii.</title>
        <authorList>
            <person name="Chen Z.J."/>
            <person name="Sreedasyam A."/>
            <person name="Ando A."/>
            <person name="Song Q."/>
            <person name="De L."/>
            <person name="Hulse-Kemp A."/>
            <person name="Ding M."/>
            <person name="Ye W."/>
            <person name="Kirkbride R."/>
            <person name="Jenkins J."/>
            <person name="Plott C."/>
            <person name="Lovell J."/>
            <person name="Lin Y.-M."/>
            <person name="Vaughn R."/>
            <person name="Liu B."/>
            <person name="Li W."/>
            <person name="Simpson S."/>
            <person name="Scheffler B."/>
            <person name="Saski C."/>
            <person name="Grover C."/>
            <person name="Hu G."/>
            <person name="Conover J."/>
            <person name="Carlson J."/>
            <person name="Shu S."/>
            <person name="Boston L."/>
            <person name="Williams M."/>
            <person name="Peterson D."/>
            <person name="Mcgee K."/>
            <person name="Jones D."/>
            <person name="Wendel J."/>
            <person name="Stelly D."/>
            <person name="Grimwood J."/>
            <person name="Schmutz J."/>
        </authorList>
    </citation>
    <scope>NUCLEOTIDE SEQUENCE [LARGE SCALE GENOMIC DNA]</scope>
    <source>
        <strain evidence="1">1808015.09</strain>
    </source>
</reference>
<evidence type="ECO:0000313" key="1">
    <source>
        <dbReference type="EMBL" id="TYH09377.1"/>
    </source>
</evidence>
<organism evidence="1 2">
    <name type="scientific">Gossypium darwinii</name>
    <name type="common">Darwin's cotton</name>
    <name type="synonym">Gossypium barbadense var. darwinii</name>
    <dbReference type="NCBI Taxonomy" id="34276"/>
    <lineage>
        <taxon>Eukaryota</taxon>
        <taxon>Viridiplantae</taxon>
        <taxon>Streptophyta</taxon>
        <taxon>Embryophyta</taxon>
        <taxon>Tracheophyta</taxon>
        <taxon>Spermatophyta</taxon>
        <taxon>Magnoliopsida</taxon>
        <taxon>eudicotyledons</taxon>
        <taxon>Gunneridae</taxon>
        <taxon>Pentapetalae</taxon>
        <taxon>rosids</taxon>
        <taxon>malvids</taxon>
        <taxon>Malvales</taxon>
        <taxon>Malvaceae</taxon>
        <taxon>Malvoideae</taxon>
        <taxon>Gossypium</taxon>
    </lineage>
</organism>
<gene>
    <name evidence="1" type="ORF">ES288_A07G090700v1</name>
</gene>
<proteinExistence type="predicted"/>
<keyword evidence="2" id="KW-1185">Reference proteome</keyword>
<sequence length="53" mass="5704">MLLLLRKTNAKVKALWTTIQKEKSAAKGLQCATIESNKMGSNGAKNNNSNRAG</sequence>